<dbReference type="EMBL" id="JAJNDC010000002">
    <property type="protein sequence ID" value="MCW9713041.1"/>
    <property type="molecule type" value="Genomic_DNA"/>
</dbReference>
<evidence type="ECO:0000256" key="4">
    <source>
        <dbReference type="ARBA" id="ARBA00023136"/>
    </source>
</evidence>
<dbReference type="Pfam" id="PF00916">
    <property type="entry name" value="Sulfate_transp"/>
    <property type="match status" value="1"/>
</dbReference>
<dbReference type="PANTHER" id="PTHR11814">
    <property type="entry name" value="SULFATE TRANSPORTER"/>
    <property type="match status" value="1"/>
</dbReference>
<evidence type="ECO:0000313" key="7">
    <source>
        <dbReference type="EMBL" id="MCW9713041.1"/>
    </source>
</evidence>
<dbReference type="CDD" id="cd07042">
    <property type="entry name" value="STAS_SulP_like_sulfate_transporter"/>
    <property type="match status" value="1"/>
</dbReference>
<dbReference type="InterPro" id="IPR011547">
    <property type="entry name" value="SLC26A/SulP_dom"/>
</dbReference>
<gene>
    <name evidence="7" type="ORF">LQ318_09005</name>
</gene>
<accession>A0ABT3PZ29</accession>
<evidence type="ECO:0000256" key="5">
    <source>
        <dbReference type="SAM" id="Phobius"/>
    </source>
</evidence>
<dbReference type="Proteomes" id="UP001207337">
    <property type="component" value="Unassembled WGS sequence"/>
</dbReference>
<evidence type="ECO:0000256" key="1">
    <source>
        <dbReference type="ARBA" id="ARBA00004141"/>
    </source>
</evidence>
<sequence>MVRRNPDYKVESNQELFSIGLANMVGSVFNAYPVAGSFSRTAVNDTNKAKTSISLLVSAVLVLLTVLFLTHLIYYLPQKVLAAIIITAVPGLVELGEARFLWKVRKREFVLMMVTFIATLGLGILVGIGIGVLISLAIVIHRSSYPNIVMLGRLPDTEHYRDLERHPEGLTQTHTTIVRIDASLYFANIPYMKEKLEELEIESGKNLEQVIIDAIGINEVEASTRHALKELTEEYESGGIDVIFTGVKGPVRDIFKRSGLEDIIGPSQFYLNITRAVDSLEEEKEEESHLV</sequence>
<dbReference type="Pfam" id="PF01740">
    <property type="entry name" value="STAS"/>
    <property type="match status" value="1"/>
</dbReference>
<dbReference type="PROSITE" id="PS50801">
    <property type="entry name" value="STAS"/>
    <property type="match status" value="1"/>
</dbReference>
<protein>
    <submittedName>
        <fullName evidence="7">STAS domain-containing protein</fullName>
    </submittedName>
</protein>
<evidence type="ECO:0000256" key="3">
    <source>
        <dbReference type="ARBA" id="ARBA00022989"/>
    </source>
</evidence>
<organism evidence="7 8">
    <name type="scientific">Fodinibius salicampi</name>
    <dbReference type="NCBI Taxonomy" id="1920655"/>
    <lineage>
        <taxon>Bacteria</taxon>
        <taxon>Pseudomonadati</taxon>
        <taxon>Balneolota</taxon>
        <taxon>Balneolia</taxon>
        <taxon>Balneolales</taxon>
        <taxon>Balneolaceae</taxon>
        <taxon>Fodinibius</taxon>
    </lineage>
</organism>
<feature type="transmembrane region" description="Helical" evidence="5">
    <location>
        <begin position="55"/>
        <end position="74"/>
    </location>
</feature>
<reference evidence="7 8" key="1">
    <citation type="submission" date="2021-11" db="EMBL/GenBank/DDBJ databases">
        <title>Aliifidinibius sp. nov., a new bacterium isolated from saline soil.</title>
        <authorList>
            <person name="Galisteo C."/>
            <person name="De La Haba R."/>
            <person name="Sanchez-Porro C."/>
            <person name="Ventosa A."/>
        </authorList>
    </citation>
    <scope>NUCLEOTIDE SEQUENCE [LARGE SCALE GENOMIC DNA]</scope>
    <source>
        <strain evidence="7 8">KACC 190600</strain>
    </source>
</reference>
<evidence type="ECO:0000313" key="8">
    <source>
        <dbReference type="Proteomes" id="UP001207337"/>
    </source>
</evidence>
<proteinExistence type="predicted"/>
<dbReference type="InterPro" id="IPR001902">
    <property type="entry name" value="SLC26A/SulP_fam"/>
</dbReference>
<dbReference type="InterPro" id="IPR002645">
    <property type="entry name" value="STAS_dom"/>
</dbReference>
<dbReference type="Gene3D" id="3.30.750.24">
    <property type="entry name" value="STAS domain"/>
    <property type="match status" value="1"/>
</dbReference>
<evidence type="ECO:0000256" key="2">
    <source>
        <dbReference type="ARBA" id="ARBA00022692"/>
    </source>
</evidence>
<evidence type="ECO:0000259" key="6">
    <source>
        <dbReference type="PROSITE" id="PS50801"/>
    </source>
</evidence>
<dbReference type="InterPro" id="IPR036513">
    <property type="entry name" value="STAS_dom_sf"/>
</dbReference>
<feature type="transmembrane region" description="Helical" evidence="5">
    <location>
        <begin position="80"/>
        <end position="102"/>
    </location>
</feature>
<dbReference type="SUPFAM" id="SSF52091">
    <property type="entry name" value="SpoIIaa-like"/>
    <property type="match status" value="1"/>
</dbReference>
<comment type="caution">
    <text evidence="7">The sequence shown here is derived from an EMBL/GenBank/DDBJ whole genome shotgun (WGS) entry which is preliminary data.</text>
</comment>
<keyword evidence="2 5" id="KW-0812">Transmembrane</keyword>
<comment type="subcellular location">
    <subcellularLocation>
        <location evidence="1">Membrane</location>
        <topology evidence="1">Multi-pass membrane protein</topology>
    </subcellularLocation>
</comment>
<keyword evidence="8" id="KW-1185">Reference proteome</keyword>
<feature type="transmembrane region" description="Helical" evidence="5">
    <location>
        <begin position="109"/>
        <end position="140"/>
    </location>
</feature>
<feature type="domain" description="STAS" evidence="6">
    <location>
        <begin position="165"/>
        <end position="280"/>
    </location>
</feature>
<dbReference type="RefSeq" id="WP_345694264.1">
    <property type="nucleotide sequence ID" value="NZ_BAABRS010000002.1"/>
</dbReference>
<keyword evidence="3 5" id="KW-1133">Transmembrane helix</keyword>
<keyword evidence="4 5" id="KW-0472">Membrane</keyword>
<name>A0ABT3PZ29_9BACT</name>